<evidence type="ECO:0000259" key="6">
    <source>
        <dbReference type="PROSITE" id="PS51778"/>
    </source>
</evidence>
<keyword evidence="3" id="KW-1133">Transmembrane helix</keyword>
<reference evidence="7" key="1">
    <citation type="submission" date="2022-04" db="EMBL/GenBank/DDBJ databases">
        <title>Carnegiea gigantea Genome sequencing and assembly v2.</title>
        <authorList>
            <person name="Copetti D."/>
            <person name="Sanderson M.J."/>
            <person name="Burquez A."/>
            <person name="Wojciechowski M.F."/>
        </authorList>
    </citation>
    <scope>NUCLEOTIDE SEQUENCE</scope>
    <source>
        <strain evidence="7">SGP5-SGP5p</strain>
        <tissue evidence="7">Aerial part</tissue>
    </source>
</reference>
<dbReference type="Gene3D" id="2.30.29.30">
    <property type="entry name" value="Pleckstrin-homology domain (PH domain)/Phosphotyrosine-binding domain (PTB)"/>
    <property type="match status" value="1"/>
</dbReference>
<dbReference type="PROSITE" id="PS51778">
    <property type="entry name" value="VAST"/>
    <property type="match status" value="1"/>
</dbReference>
<gene>
    <name evidence="7" type="ORF">Cgig2_024440</name>
</gene>
<dbReference type="InterPro" id="IPR031968">
    <property type="entry name" value="VASt"/>
</dbReference>
<dbReference type="GO" id="GO:0016020">
    <property type="term" value="C:membrane"/>
    <property type="evidence" value="ECO:0007669"/>
    <property type="project" value="UniProtKB-SubCell"/>
</dbReference>
<dbReference type="OrthoDB" id="67700at2759"/>
<feature type="region of interest" description="Disordered" evidence="5">
    <location>
        <begin position="1"/>
        <end position="30"/>
    </location>
</feature>
<dbReference type="EMBL" id="JAKOGI010000079">
    <property type="protein sequence ID" value="KAJ8445234.1"/>
    <property type="molecule type" value="Genomic_DNA"/>
</dbReference>
<proteinExistence type="predicted"/>
<keyword evidence="8" id="KW-1185">Reference proteome</keyword>
<dbReference type="InterPro" id="IPR011993">
    <property type="entry name" value="PH-like_dom_sf"/>
</dbReference>
<evidence type="ECO:0000313" key="8">
    <source>
        <dbReference type="Proteomes" id="UP001153076"/>
    </source>
</evidence>
<sequence length="363" mass="40432">MRGSNAYAGATARQKTSADKQGPGNVQVPTVVHQKPGPLQTMFDLPADEVIIPFEDVDEIRRSQHAAINPSITIILRVGAGGHGVPPLASHDGRVRYKFASFWNRNHTYKILKRSAENFRAMLEAEKKATALSALRSSSIRAGQERAKALEESIRKIDKCEPFVKDEVLVDIYNDVFPCTAEQFFNTFLGDNSNYTNEYRSARKDSNLAVGQWHAANEYEGLVRELTFRSVCKSPMCPPDTAVTEWQHVVLSAAKTVLVFETVQQAHDVPFGSHFEVHCRWRVETNSMSSSSIDVKAGAHFKKWCVMQSKVKAGAVDEYKKEVKSMIEAACSYLKSKTSVDEIDKGPTSSSSVWLLYLTLIPV</sequence>
<accession>A0A9Q1KKL0</accession>
<dbReference type="PANTHER" id="PTHR47038">
    <property type="entry name" value="BAG-ASSOCIATED GRAM PROTEIN 1"/>
    <property type="match status" value="1"/>
</dbReference>
<name>A0A9Q1KKL0_9CARY</name>
<protein>
    <recommendedName>
        <fullName evidence="6">VASt domain-containing protein</fullName>
    </recommendedName>
</protein>
<evidence type="ECO:0000256" key="1">
    <source>
        <dbReference type="ARBA" id="ARBA00004370"/>
    </source>
</evidence>
<keyword evidence="2" id="KW-0812">Transmembrane</keyword>
<evidence type="ECO:0000256" key="4">
    <source>
        <dbReference type="ARBA" id="ARBA00023136"/>
    </source>
</evidence>
<comment type="caution">
    <text evidence="7">The sequence shown here is derived from an EMBL/GenBank/DDBJ whole genome shotgun (WGS) entry which is preliminary data.</text>
</comment>
<evidence type="ECO:0000313" key="7">
    <source>
        <dbReference type="EMBL" id="KAJ8445234.1"/>
    </source>
</evidence>
<evidence type="ECO:0000256" key="5">
    <source>
        <dbReference type="SAM" id="MobiDB-lite"/>
    </source>
</evidence>
<comment type="subcellular location">
    <subcellularLocation>
        <location evidence="1">Membrane</location>
    </subcellularLocation>
</comment>
<organism evidence="7 8">
    <name type="scientific">Carnegiea gigantea</name>
    <dbReference type="NCBI Taxonomy" id="171969"/>
    <lineage>
        <taxon>Eukaryota</taxon>
        <taxon>Viridiplantae</taxon>
        <taxon>Streptophyta</taxon>
        <taxon>Embryophyta</taxon>
        <taxon>Tracheophyta</taxon>
        <taxon>Spermatophyta</taxon>
        <taxon>Magnoliopsida</taxon>
        <taxon>eudicotyledons</taxon>
        <taxon>Gunneridae</taxon>
        <taxon>Pentapetalae</taxon>
        <taxon>Caryophyllales</taxon>
        <taxon>Cactineae</taxon>
        <taxon>Cactaceae</taxon>
        <taxon>Cactoideae</taxon>
        <taxon>Echinocereeae</taxon>
        <taxon>Carnegiea</taxon>
    </lineage>
</organism>
<keyword evidence="4" id="KW-0472">Membrane</keyword>
<dbReference type="PANTHER" id="PTHR47038:SF1">
    <property type="entry name" value="BAG-ASSOCIATED GRAM PROTEIN 1"/>
    <property type="match status" value="1"/>
</dbReference>
<dbReference type="AlphaFoldDB" id="A0A9Q1KKL0"/>
<dbReference type="Pfam" id="PF16016">
    <property type="entry name" value="VASt"/>
    <property type="match status" value="1"/>
</dbReference>
<dbReference type="Proteomes" id="UP001153076">
    <property type="component" value="Unassembled WGS sequence"/>
</dbReference>
<evidence type="ECO:0000256" key="2">
    <source>
        <dbReference type="ARBA" id="ARBA00022692"/>
    </source>
</evidence>
<dbReference type="InterPro" id="IPR044655">
    <property type="entry name" value="BAGP1-like"/>
</dbReference>
<evidence type="ECO:0000256" key="3">
    <source>
        <dbReference type="ARBA" id="ARBA00022989"/>
    </source>
</evidence>
<feature type="domain" description="VASt" evidence="6">
    <location>
        <begin position="165"/>
        <end position="338"/>
    </location>
</feature>